<evidence type="ECO:0000313" key="2">
    <source>
        <dbReference type="EMBL" id="CAA9355283.1"/>
    </source>
</evidence>
<gene>
    <name evidence="2" type="ORF">AVDCRST_MAG72-1747</name>
</gene>
<feature type="compositionally biased region" description="Basic residues" evidence="1">
    <location>
        <begin position="52"/>
        <end position="67"/>
    </location>
</feature>
<reference evidence="2" key="1">
    <citation type="submission" date="2020-02" db="EMBL/GenBank/DDBJ databases">
        <authorList>
            <person name="Meier V. D."/>
        </authorList>
    </citation>
    <scope>NUCLEOTIDE SEQUENCE</scope>
    <source>
        <strain evidence="2">AVDCRST_MAG72</strain>
    </source>
</reference>
<feature type="compositionally biased region" description="Basic and acidic residues" evidence="1">
    <location>
        <begin position="80"/>
        <end position="93"/>
    </location>
</feature>
<proteinExistence type="predicted"/>
<feature type="non-terminal residue" evidence="2">
    <location>
        <position position="1"/>
    </location>
</feature>
<dbReference type="EMBL" id="CADCUJ010000078">
    <property type="protein sequence ID" value="CAA9355283.1"/>
    <property type="molecule type" value="Genomic_DNA"/>
</dbReference>
<accession>A0A6J4MD10</accession>
<protein>
    <submittedName>
        <fullName evidence="2">Transmembrane protein, distant homology with ydbS</fullName>
    </submittedName>
</protein>
<sequence length="163" mass="16982">ARTLRTAGHRVAAGLTATGGAASRHPGSGRGACPGHARSPLVAPRGPWLAGRTRRCRGAHGGRRRVARPGPQCPVLGVLREGRGPLHQARGDVSRAGGRPLRTHAVRRRAHRSAGAGLRRRQRAPAHSQPRDQRPDPRTSPGGGSPAQGQADLARRSTGSGLV</sequence>
<feature type="non-terminal residue" evidence="2">
    <location>
        <position position="163"/>
    </location>
</feature>
<keyword evidence="2" id="KW-0472">Membrane</keyword>
<keyword evidence="2" id="KW-0812">Transmembrane</keyword>
<feature type="region of interest" description="Disordered" evidence="1">
    <location>
        <begin position="17"/>
        <end position="163"/>
    </location>
</feature>
<organism evidence="2">
    <name type="scientific">uncultured Nocardioidaceae bacterium</name>
    <dbReference type="NCBI Taxonomy" id="253824"/>
    <lineage>
        <taxon>Bacteria</taxon>
        <taxon>Bacillati</taxon>
        <taxon>Actinomycetota</taxon>
        <taxon>Actinomycetes</taxon>
        <taxon>Propionibacteriales</taxon>
        <taxon>Nocardioidaceae</taxon>
        <taxon>environmental samples</taxon>
    </lineage>
</organism>
<feature type="compositionally biased region" description="Basic residues" evidence="1">
    <location>
        <begin position="101"/>
        <end position="124"/>
    </location>
</feature>
<name>A0A6J4MD10_9ACTN</name>
<evidence type="ECO:0000256" key="1">
    <source>
        <dbReference type="SAM" id="MobiDB-lite"/>
    </source>
</evidence>
<dbReference type="AlphaFoldDB" id="A0A6J4MD10"/>